<comment type="caution">
    <text evidence="1">The sequence shown here is derived from an EMBL/GenBank/DDBJ whole genome shotgun (WGS) entry which is preliminary data.</text>
</comment>
<reference evidence="1 2" key="1">
    <citation type="submission" date="2019-05" db="EMBL/GenBank/DDBJ databases">
        <title>Another draft genome of Portunus trituberculatus and its Hox gene families provides insights of decapod evolution.</title>
        <authorList>
            <person name="Jeong J.-H."/>
            <person name="Song I."/>
            <person name="Kim S."/>
            <person name="Choi T."/>
            <person name="Kim D."/>
            <person name="Ryu S."/>
            <person name="Kim W."/>
        </authorList>
    </citation>
    <scope>NUCLEOTIDE SEQUENCE [LARGE SCALE GENOMIC DNA]</scope>
    <source>
        <tissue evidence="1">Muscle</tissue>
    </source>
</reference>
<protein>
    <submittedName>
        <fullName evidence="1">Uncharacterized protein</fullName>
    </submittedName>
</protein>
<accession>A0A5B7FVT1</accession>
<gene>
    <name evidence="1" type="ORF">E2C01_042864</name>
</gene>
<dbReference type="Proteomes" id="UP000324222">
    <property type="component" value="Unassembled WGS sequence"/>
</dbReference>
<evidence type="ECO:0000313" key="2">
    <source>
        <dbReference type="Proteomes" id="UP000324222"/>
    </source>
</evidence>
<dbReference type="AlphaFoldDB" id="A0A5B7FVT1"/>
<proteinExistence type="predicted"/>
<evidence type="ECO:0000313" key="1">
    <source>
        <dbReference type="EMBL" id="MPC49073.1"/>
    </source>
</evidence>
<dbReference type="EMBL" id="VSRR010008651">
    <property type="protein sequence ID" value="MPC49073.1"/>
    <property type="molecule type" value="Genomic_DNA"/>
</dbReference>
<name>A0A5B7FVT1_PORTR</name>
<keyword evidence="2" id="KW-1185">Reference proteome</keyword>
<organism evidence="1 2">
    <name type="scientific">Portunus trituberculatus</name>
    <name type="common">Swimming crab</name>
    <name type="synonym">Neptunus trituberculatus</name>
    <dbReference type="NCBI Taxonomy" id="210409"/>
    <lineage>
        <taxon>Eukaryota</taxon>
        <taxon>Metazoa</taxon>
        <taxon>Ecdysozoa</taxon>
        <taxon>Arthropoda</taxon>
        <taxon>Crustacea</taxon>
        <taxon>Multicrustacea</taxon>
        <taxon>Malacostraca</taxon>
        <taxon>Eumalacostraca</taxon>
        <taxon>Eucarida</taxon>
        <taxon>Decapoda</taxon>
        <taxon>Pleocyemata</taxon>
        <taxon>Brachyura</taxon>
        <taxon>Eubrachyura</taxon>
        <taxon>Portunoidea</taxon>
        <taxon>Portunidae</taxon>
        <taxon>Portuninae</taxon>
        <taxon>Portunus</taxon>
    </lineage>
</organism>
<sequence>MCLRDRDTQHDTTQHSITWLYIGHASLQPTAAPHNCCCCWCFCFHHSCFCRSPYTLPISVHSSRPPNPQGTQLQCYETNKDWTKQKDAQTSK</sequence>